<dbReference type="GeneID" id="54286717"/>
<dbReference type="PANTHER" id="PTHR15414:SF0">
    <property type="entry name" value="ENDOPLASMIC RETICULUM LECTIN 1"/>
    <property type="match status" value="1"/>
</dbReference>
<dbReference type="Pfam" id="PF07915">
    <property type="entry name" value="PRKCSH"/>
    <property type="match status" value="1"/>
</dbReference>
<evidence type="ECO:0000256" key="5">
    <source>
        <dbReference type="ARBA" id="ARBA00022824"/>
    </source>
</evidence>
<feature type="compositionally biased region" description="Basic and acidic residues" evidence="8">
    <location>
        <begin position="211"/>
        <end position="229"/>
    </location>
</feature>
<evidence type="ECO:0000256" key="3">
    <source>
        <dbReference type="ARBA" id="ARBA00022729"/>
    </source>
</evidence>
<evidence type="ECO:0000256" key="4">
    <source>
        <dbReference type="ARBA" id="ARBA00022734"/>
    </source>
</evidence>
<reference evidence="11" key="1">
    <citation type="journal article" date="2020" name="Stud. Mycol.">
        <title>101 Dothideomycetes genomes: a test case for predicting lifestyles and emergence of pathogens.</title>
        <authorList>
            <person name="Haridas S."/>
            <person name="Albert R."/>
            <person name="Binder M."/>
            <person name="Bloem J."/>
            <person name="Labutti K."/>
            <person name="Salamov A."/>
            <person name="Andreopoulos B."/>
            <person name="Baker S."/>
            <person name="Barry K."/>
            <person name="Bills G."/>
            <person name="Bluhm B."/>
            <person name="Cannon C."/>
            <person name="Castanera R."/>
            <person name="Culley D."/>
            <person name="Daum C."/>
            <person name="Ezra D."/>
            <person name="Gonzalez J."/>
            <person name="Henrissat B."/>
            <person name="Kuo A."/>
            <person name="Liang C."/>
            <person name="Lipzen A."/>
            <person name="Lutzoni F."/>
            <person name="Magnuson J."/>
            <person name="Mondo S."/>
            <person name="Nolan M."/>
            <person name="Ohm R."/>
            <person name="Pangilinan J."/>
            <person name="Park H.-J."/>
            <person name="Ramirez L."/>
            <person name="Alfaro M."/>
            <person name="Sun H."/>
            <person name="Tritt A."/>
            <person name="Yoshinaga Y."/>
            <person name="Zwiers L.-H."/>
            <person name="Turgeon B."/>
            <person name="Goodwin S."/>
            <person name="Spatafora J."/>
            <person name="Crous P."/>
            <person name="Grigoriev I."/>
        </authorList>
    </citation>
    <scope>NUCLEOTIDE SEQUENCE</scope>
    <source>
        <strain evidence="11">CBS 175.79</strain>
    </source>
</reference>
<sequence length="537" mass="59404">MKNFWALPAFLRLALASQHSFSVFDDLLAFPQYEVLFPDTYLTEDEAAGLLARSGSHIQPSTLPQSQETQELTEGHHQSHAPPADIEELEHTYEPVVLDGRRYICSIPIIVEDETVNATASAEQAKAEEEKELVRAADRGWELLDGMKDSCIYYIGGWWAYSFCYQGEIKQFHPLPPGRGVPHYPPAEDAAVNSFVLGKFPKPEDGSDQSKASKETQKTLGKEEGTKETMDDEGNIQKPKTASGSTLEVARLETKGSSRYMVQRISGGTECDLTGKERKVEVQYHCHPQSADRIAMIKETATCTYLMIVNTPRLCNDVAFLPPQENLAHTINCQPVVQDFEAEAWEMVQVEDKLAEAERIIALENQNPLREIADGAEGSTKRGPIVGGIEVGAQKFVGSEGKVIEKSVVVGGGKKTHLATIATSSGEQLSVAEMKKLDIKNPKDVERLKTTIKKRAGKKAWKLELIETPLGREFVAVIEIEDQEDVEKKAKDGRKEDGESPKGKTSSKAKAKAPDSEEWQGAEDQQEGSEEIYKDEL</sequence>
<comment type="function">
    <text evidence="7">Lectin involved in the quality control of the secretory pathway. As a member of the endoplasmic reticulum-associated degradation lumenal (ERAD-L) surveillance system, targets misfolded endoplasmic reticulum lumenal glycoproteins for degradation.</text>
</comment>
<comment type="similarity">
    <text evidence="2 7">Belongs to the OS-9 family.</text>
</comment>
<dbReference type="GO" id="GO:0030970">
    <property type="term" value="P:retrograde protein transport, ER to cytosol"/>
    <property type="evidence" value="ECO:0007669"/>
    <property type="project" value="TreeGrafter"/>
</dbReference>
<dbReference type="Gene3D" id="2.70.130.10">
    <property type="entry name" value="Mannose-6-phosphate receptor binding domain"/>
    <property type="match status" value="1"/>
</dbReference>
<feature type="region of interest" description="Disordered" evidence="8">
    <location>
        <begin position="485"/>
        <end position="537"/>
    </location>
</feature>
<keyword evidence="5 7" id="KW-0256">Endoplasmic reticulum</keyword>
<dbReference type="InterPro" id="IPR044865">
    <property type="entry name" value="MRH_dom"/>
</dbReference>
<keyword evidence="3 9" id="KW-0732">Signal</keyword>
<feature type="compositionally biased region" description="Polar residues" evidence="8">
    <location>
        <begin position="57"/>
        <end position="72"/>
    </location>
</feature>
<organism evidence="11 12">
    <name type="scientific">Aaosphaeria arxii CBS 175.79</name>
    <dbReference type="NCBI Taxonomy" id="1450172"/>
    <lineage>
        <taxon>Eukaryota</taxon>
        <taxon>Fungi</taxon>
        <taxon>Dikarya</taxon>
        <taxon>Ascomycota</taxon>
        <taxon>Pezizomycotina</taxon>
        <taxon>Dothideomycetes</taxon>
        <taxon>Pleosporomycetidae</taxon>
        <taxon>Pleosporales</taxon>
        <taxon>Pleosporales incertae sedis</taxon>
        <taxon>Aaosphaeria</taxon>
    </lineage>
</organism>
<dbReference type="OrthoDB" id="448954at2759"/>
<feature type="compositionally biased region" description="Acidic residues" evidence="8">
    <location>
        <begin position="516"/>
        <end position="530"/>
    </location>
</feature>
<evidence type="ECO:0000256" key="8">
    <source>
        <dbReference type="SAM" id="MobiDB-lite"/>
    </source>
</evidence>
<dbReference type="AlphaFoldDB" id="A0A6A5X9S6"/>
<feature type="compositionally biased region" description="Basic and acidic residues" evidence="8">
    <location>
        <begin position="486"/>
        <end position="502"/>
    </location>
</feature>
<keyword evidence="4 7" id="KW-0430">Lectin</keyword>
<evidence type="ECO:0000256" key="6">
    <source>
        <dbReference type="ARBA" id="ARBA00023157"/>
    </source>
</evidence>
<evidence type="ECO:0000256" key="2">
    <source>
        <dbReference type="ARBA" id="ARBA00009918"/>
    </source>
</evidence>
<dbReference type="SUPFAM" id="SSF50911">
    <property type="entry name" value="Mannose 6-phosphate receptor domain"/>
    <property type="match status" value="1"/>
</dbReference>
<feature type="domain" description="MRH" evidence="10">
    <location>
        <begin position="149"/>
        <end position="317"/>
    </location>
</feature>
<dbReference type="InterPro" id="IPR009011">
    <property type="entry name" value="Man6P_isomerase_rcpt-bd_dom_sf"/>
</dbReference>
<evidence type="ECO:0000313" key="12">
    <source>
        <dbReference type="Proteomes" id="UP000799778"/>
    </source>
</evidence>
<feature type="chain" id="PRO_5025558303" description="Endoplasmic reticulum lectin" evidence="9">
    <location>
        <begin position="17"/>
        <end position="537"/>
    </location>
</feature>
<evidence type="ECO:0000256" key="7">
    <source>
        <dbReference type="RuleBase" id="RU369099"/>
    </source>
</evidence>
<dbReference type="Proteomes" id="UP000799778">
    <property type="component" value="Unassembled WGS sequence"/>
</dbReference>
<feature type="region of interest" description="Disordered" evidence="8">
    <location>
        <begin position="198"/>
        <end position="247"/>
    </location>
</feature>
<feature type="signal peptide" evidence="9">
    <location>
        <begin position="1"/>
        <end position="16"/>
    </location>
</feature>
<protein>
    <recommendedName>
        <fullName evidence="7">Endoplasmic reticulum lectin</fullName>
    </recommendedName>
    <alternativeName>
        <fullName evidence="7">Protein OS-9 homolog</fullName>
    </alternativeName>
</protein>
<gene>
    <name evidence="11" type="ORF">BU24DRAFT_427827</name>
</gene>
<dbReference type="GO" id="GO:0005788">
    <property type="term" value="C:endoplasmic reticulum lumen"/>
    <property type="evidence" value="ECO:0007669"/>
    <property type="project" value="UniProtKB-UniRule"/>
</dbReference>
<dbReference type="InterPro" id="IPR012913">
    <property type="entry name" value="OS9-like_dom"/>
</dbReference>
<evidence type="ECO:0000313" key="11">
    <source>
        <dbReference type="EMBL" id="KAF2009805.1"/>
    </source>
</evidence>
<dbReference type="GO" id="GO:0030968">
    <property type="term" value="P:endoplasmic reticulum unfolded protein response"/>
    <property type="evidence" value="ECO:0007669"/>
    <property type="project" value="UniProtKB-UniRule"/>
</dbReference>
<comment type="subcellular location">
    <subcellularLocation>
        <location evidence="1 7">Endoplasmic reticulum membrane</location>
        <topology evidence="1 7">Peripheral membrane protein</topology>
        <orientation evidence="1 7">Lumenal side</orientation>
    </subcellularLocation>
</comment>
<accession>A0A6A5X9S6</accession>
<dbReference type="PANTHER" id="PTHR15414">
    <property type="entry name" value="OS-9-RELATED"/>
    <property type="match status" value="1"/>
</dbReference>
<keyword evidence="12" id="KW-1185">Reference proteome</keyword>
<dbReference type="PROSITE" id="PS51914">
    <property type="entry name" value="MRH"/>
    <property type="match status" value="1"/>
</dbReference>
<feature type="region of interest" description="Disordered" evidence="8">
    <location>
        <begin position="57"/>
        <end position="86"/>
    </location>
</feature>
<evidence type="ECO:0000259" key="10">
    <source>
        <dbReference type="PROSITE" id="PS51914"/>
    </source>
</evidence>
<dbReference type="RefSeq" id="XP_033378144.1">
    <property type="nucleotide sequence ID" value="XM_033529320.1"/>
</dbReference>
<dbReference type="GO" id="GO:0005789">
    <property type="term" value="C:endoplasmic reticulum membrane"/>
    <property type="evidence" value="ECO:0007669"/>
    <property type="project" value="UniProtKB-SubCell"/>
</dbReference>
<evidence type="ECO:0000256" key="1">
    <source>
        <dbReference type="ARBA" id="ARBA00004367"/>
    </source>
</evidence>
<dbReference type="EMBL" id="ML978077">
    <property type="protein sequence ID" value="KAF2009805.1"/>
    <property type="molecule type" value="Genomic_DNA"/>
</dbReference>
<proteinExistence type="inferred from homology"/>
<keyword evidence="7" id="KW-0472">Membrane</keyword>
<keyword evidence="6" id="KW-1015">Disulfide bond</keyword>
<dbReference type="GO" id="GO:0030246">
    <property type="term" value="F:carbohydrate binding"/>
    <property type="evidence" value="ECO:0007669"/>
    <property type="project" value="UniProtKB-UniRule"/>
</dbReference>
<dbReference type="InterPro" id="IPR045149">
    <property type="entry name" value="OS-9-like"/>
</dbReference>
<name>A0A6A5X9S6_9PLEO</name>
<evidence type="ECO:0000256" key="9">
    <source>
        <dbReference type="SAM" id="SignalP"/>
    </source>
</evidence>